<keyword evidence="3" id="KW-1185">Reference proteome</keyword>
<dbReference type="HOGENOM" id="CLU_1629704_0_0_1"/>
<name>A0A0E0G4H2_ORYNI</name>
<sequence length="163" mass="18271">MASFVCAMLCTVLLLGSKRRRGSWPAVTERSGCHRCSSCRALWELRGREGIREREKVWDLLFSLLLSRAPNSRTSIESVISLTSGDASGSSQRGGERATEGITIACGDDTHRCSTCRHTLVLERGPPLKSGADTMMWVQPSYNVCKHSKKEQKHEENNEQHHW</sequence>
<evidence type="ECO:0008006" key="4">
    <source>
        <dbReference type="Google" id="ProtNLM"/>
    </source>
</evidence>
<protein>
    <recommendedName>
        <fullName evidence="4">Secreted protein</fullName>
    </recommendedName>
</protein>
<dbReference type="Gramene" id="ONIVA02G12210.1">
    <property type="protein sequence ID" value="ONIVA02G12210.1"/>
    <property type="gene ID" value="ONIVA02G12210"/>
</dbReference>
<reference evidence="2" key="2">
    <citation type="submission" date="2018-04" db="EMBL/GenBank/DDBJ databases">
        <title>OnivRS2 (Oryza nivara Reference Sequence Version 2).</title>
        <authorList>
            <person name="Zhang J."/>
            <person name="Kudrna D."/>
            <person name="Lee S."/>
            <person name="Talag J."/>
            <person name="Rajasekar S."/>
            <person name="Welchert J."/>
            <person name="Hsing Y.-I."/>
            <person name="Wing R.A."/>
        </authorList>
    </citation>
    <scope>NUCLEOTIDE SEQUENCE [LARGE SCALE GENOMIC DNA]</scope>
    <source>
        <strain evidence="2">SL10</strain>
    </source>
</reference>
<organism evidence="2">
    <name type="scientific">Oryza nivara</name>
    <name type="common">Indian wild rice</name>
    <name type="synonym">Oryza sativa f. spontanea</name>
    <dbReference type="NCBI Taxonomy" id="4536"/>
    <lineage>
        <taxon>Eukaryota</taxon>
        <taxon>Viridiplantae</taxon>
        <taxon>Streptophyta</taxon>
        <taxon>Embryophyta</taxon>
        <taxon>Tracheophyta</taxon>
        <taxon>Spermatophyta</taxon>
        <taxon>Magnoliopsida</taxon>
        <taxon>Liliopsida</taxon>
        <taxon>Poales</taxon>
        <taxon>Poaceae</taxon>
        <taxon>BOP clade</taxon>
        <taxon>Oryzoideae</taxon>
        <taxon>Oryzeae</taxon>
        <taxon>Oryzinae</taxon>
        <taxon>Oryza</taxon>
    </lineage>
</organism>
<keyword evidence="1" id="KW-0732">Signal</keyword>
<accession>A0A0E0G4H2</accession>
<dbReference type="EnsemblPlants" id="ONIVA02G12210.1">
    <property type="protein sequence ID" value="ONIVA02G12210.1"/>
    <property type="gene ID" value="ONIVA02G12210"/>
</dbReference>
<dbReference type="Proteomes" id="UP000006591">
    <property type="component" value="Chromosome 2"/>
</dbReference>
<evidence type="ECO:0000256" key="1">
    <source>
        <dbReference type="SAM" id="SignalP"/>
    </source>
</evidence>
<proteinExistence type="predicted"/>
<evidence type="ECO:0000313" key="3">
    <source>
        <dbReference type="Proteomes" id="UP000006591"/>
    </source>
</evidence>
<dbReference type="AlphaFoldDB" id="A0A0E0G4H2"/>
<feature type="signal peptide" evidence="1">
    <location>
        <begin position="1"/>
        <end position="22"/>
    </location>
</feature>
<evidence type="ECO:0000313" key="2">
    <source>
        <dbReference type="EnsemblPlants" id="ONIVA02G12210.1"/>
    </source>
</evidence>
<reference evidence="2" key="1">
    <citation type="submission" date="2015-04" db="UniProtKB">
        <authorList>
            <consortium name="EnsemblPlants"/>
        </authorList>
    </citation>
    <scope>IDENTIFICATION</scope>
    <source>
        <strain evidence="2">SL10</strain>
    </source>
</reference>
<feature type="chain" id="PRO_5002360113" description="Secreted protein" evidence="1">
    <location>
        <begin position="23"/>
        <end position="163"/>
    </location>
</feature>